<feature type="chain" id="PRO_5041262722" evidence="2">
    <location>
        <begin position="25"/>
        <end position="114"/>
    </location>
</feature>
<dbReference type="EMBL" id="OX395137">
    <property type="protein sequence ID" value="CAI5789216.1"/>
    <property type="molecule type" value="Genomic_DNA"/>
</dbReference>
<evidence type="ECO:0000256" key="1">
    <source>
        <dbReference type="SAM" id="MobiDB-lite"/>
    </source>
</evidence>
<accession>A0AA35L3L5</accession>
<evidence type="ECO:0000313" key="3">
    <source>
        <dbReference type="EMBL" id="CAI5789216.1"/>
    </source>
</evidence>
<feature type="compositionally biased region" description="Basic and acidic residues" evidence="1">
    <location>
        <begin position="62"/>
        <end position="72"/>
    </location>
</feature>
<reference evidence="3" key="1">
    <citation type="submission" date="2022-12" db="EMBL/GenBank/DDBJ databases">
        <authorList>
            <person name="Alioto T."/>
            <person name="Alioto T."/>
            <person name="Gomez Garrido J."/>
        </authorList>
    </citation>
    <scope>NUCLEOTIDE SEQUENCE</scope>
</reference>
<name>A0AA35L3L5_9SAUR</name>
<feature type="compositionally biased region" description="Polar residues" evidence="1">
    <location>
        <begin position="89"/>
        <end position="102"/>
    </location>
</feature>
<keyword evidence="4" id="KW-1185">Reference proteome</keyword>
<organism evidence="3 4">
    <name type="scientific">Podarcis lilfordi</name>
    <name type="common">Lilford's wall lizard</name>
    <dbReference type="NCBI Taxonomy" id="74358"/>
    <lineage>
        <taxon>Eukaryota</taxon>
        <taxon>Metazoa</taxon>
        <taxon>Chordata</taxon>
        <taxon>Craniata</taxon>
        <taxon>Vertebrata</taxon>
        <taxon>Euteleostomi</taxon>
        <taxon>Lepidosauria</taxon>
        <taxon>Squamata</taxon>
        <taxon>Bifurcata</taxon>
        <taxon>Unidentata</taxon>
        <taxon>Episquamata</taxon>
        <taxon>Laterata</taxon>
        <taxon>Lacertibaenia</taxon>
        <taxon>Lacertidae</taxon>
        <taxon>Podarcis</taxon>
    </lineage>
</organism>
<gene>
    <name evidence="3" type="ORF">PODLI_1B026659</name>
</gene>
<sequence length="114" mass="12392">MMRGPWLLFLIVGVTLVVSAISEAEVPATEGGPTSEDAPEKEEAHLERQQGARVAKAWWKKWIRESRKEEPPTPRPGMFGPLRNETDTVHCNTTATPGNGSQPVLPPSASASPH</sequence>
<evidence type="ECO:0000256" key="2">
    <source>
        <dbReference type="SAM" id="SignalP"/>
    </source>
</evidence>
<evidence type="ECO:0000313" key="4">
    <source>
        <dbReference type="Proteomes" id="UP001178461"/>
    </source>
</evidence>
<proteinExistence type="predicted"/>
<dbReference type="AlphaFoldDB" id="A0AA35L3L5"/>
<keyword evidence="2" id="KW-0732">Signal</keyword>
<feature type="region of interest" description="Disordered" evidence="1">
    <location>
        <begin position="24"/>
        <end position="114"/>
    </location>
</feature>
<feature type="compositionally biased region" description="Basic and acidic residues" evidence="1">
    <location>
        <begin position="41"/>
        <end position="50"/>
    </location>
</feature>
<protein>
    <submittedName>
        <fullName evidence="3">Uncharacterized protein</fullName>
    </submittedName>
</protein>
<feature type="signal peptide" evidence="2">
    <location>
        <begin position="1"/>
        <end position="24"/>
    </location>
</feature>
<dbReference type="Proteomes" id="UP001178461">
    <property type="component" value="Chromosome 12"/>
</dbReference>